<dbReference type="EMBL" id="CM047941">
    <property type="protein sequence ID" value="KAI9902367.1"/>
    <property type="molecule type" value="Genomic_DNA"/>
</dbReference>
<organism evidence="1 2">
    <name type="scientific">Trichothecium roseum</name>
    <dbReference type="NCBI Taxonomy" id="47278"/>
    <lineage>
        <taxon>Eukaryota</taxon>
        <taxon>Fungi</taxon>
        <taxon>Dikarya</taxon>
        <taxon>Ascomycota</taxon>
        <taxon>Pezizomycotina</taxon>
        <taxon>Sordariomycetes</taxon>
        <taxon>Hypocreomycetidae</taxon>
        <taxon>Hypocreales</taxon>
        <taxon>Hypocreales incertae sedis</taxon>
        <taxon>Trichothecium</taxon>
    </lineage>
</organism>
<keyword evidence="2" id="KW-1185">Reference proteome</keyword>
<comment type="caution">
    <text evidence="1">The sequence shown here is derived from an EMBL/GenBank/DDBJ whole genome shotgun (WGS) entry which is preliminary data.</text>
</comment>
<evidence type="ECO:0000313" key="1">
    <source>
        <dbReference type="EMBL" id="KAI9902367.1"/>
    </source>
</evidence>
<proteinExistence type="predicted"/>
<dbReference type="Proteomes" id="UP001163324">
    <property type="component" value="Chromosome 2"/>
</dbReference>
<reference evidence="1" key="1">
    <citation type="submission" date="2022-10" db="EMBL/GenBank/DDBJ databases">
        <title>Complete Genome of Trichothecium roseum strain YXFP-22015, a Plant Pathogen Isolated from Citrus.</title>
        <authorList>
            <person name="Wang Y."/>
            <person name="Zhu L."/>
        </authorList>
    </citation>
    <scope>NUCLEOTIDE SEQUENCE</scope>
    <source>
        <strain evidence="1">YXFP-22015</strain>
    </source>
</reference>
<gene>
    <name evidence="1" type="ORF">N3K66_001719</name>
</gene>
<name>A0ACC0V7J0_9HYPO</name>
<evidence type="ECO:0000313" key="2">
    <source>
        <dbReference type="Proteomes" id="UP001163324"/>
    </source>
</evidence>
<accession>A0ACC0V7J0</accession>
<protein>
    <submittedName>
        <fullName evidence="1">Uncharacterized protein</fullName>
    </submittedName>
</protein>
<sequence>MCASEQDDSVEQAILNADLGPGNKIHYHQLDLFPTGTPYPKPWSDVPKELRDKVDGILTLKMYFTAEDLTLFPKLKVIVRMGVGYDRLDRTALAARGVTVCNVPDYGTAEIADHALALALSLRRGILFHHDRQRAPHLEPYMVADTPLVRRIANSTFGVLGLGRIGTAAALRAKAFGWKVIFYDPYTPNGFDKTFGIERVRDIRELFRRSSTLSIHCSCTRETRDMVGWDLLGLMQPGSVLVNTSRGEVVQLDAVERALREGILSGAGLDVLPVEPIDETDVHPLIQAYREKDPALLGRIVLTCHTAFYCPESFEEIRTKSIETMRRTLVDGETYNVISPTTL</sequence>